<feature type="transmembrane region" description="Helical" evidence="9">
    <location>
        <begin position="556"/>
        <end position="576"/>
    </location>
</feature>
<evidence type="ECO:0000256" key="1">
    <source>
        <dbReference type="ARBA" id="ARBA00004141"/>
    </source>
</evidence>
<dbReference type="GO" id="GO:0005774">
    <property type="term" value="C:vacuolar membrane"/>
    <property type="evidence" value="ECO:0007669"/>
    <property type="project" value="TreeGrafter"/>
</dbReference>
<feature type="transmembrane region" description="Helical" evidence="9">
    <location>
        <begin position="690"/>
        <end position="710"/>
    </location>
</feature>
<evidence type="ECO:0000256" key="4">
    <source>
        <dbReference type="ARBA" id="ARBA00022692"/>
    </source>
</evidence>
<comment type="similarity">
    <text evidence="2">Belongs to the amino acid/polyamine transporter 2 family.</text>
</comment>
<organism evidence="11 12">
    <name type="scientific">Malassezia pachydermatis</name>
    <dbReference type="NCBI Taxonomy" id="77020"/>
    <lineage>
        <taxon>Eukaryota</taxon>
        <taxon>Fungi</taxon>
        <taxon>Dikarya</taxon>
        <taxon>Basidiomycota</taxon>
        <taxon>Ustilaginomycotina</taxon>
        <taxon>Malasseziomycetes</taxon>
        <taxon>Malasseziales</taxon>
        <taxon>Malasseziaceae</taxon>
        <taxon>Malassezia</taxon>
    </lineage>
</organism>
<dbReference type="STRING" id="77020.A0A0M8MTV9"/>
<evidence type="ECO:0000313" key="11">
    <source>
        <dbReference type="EMBL" id="KOS13501.1"/>
    </source>
</evidence>
<feature type="compositionally biased region" description="Pro residues" evidence="8">
    <location>
        <begin position="217"/>
        <end position="227"/>
    </location>
</feature>
<dbReference type="Proteomes" id="UP000037751">
    <property type="component" value="Unassembled WGS sequence"/>
</dbReference>
<evidence type="ECO:0000256" key="7">
    <source>
        <dbReference type="ARBA" id="ARBA00023136"/>
    </source>
</evidence>
<feature type="compositionally biased region" description="Acidic residues" evidence="8">
    <location>
        <begin position="160"/>
        <end position="178"/>
    </location>
</feature>
<feature type="compositionally biased region" description="Polar residues" evidence="8">
    <location>
        <begin position="77"/>
        <end position="86"/>
    </location>
</feature>
<gene>
    <name evidence="11" type="ORF">Malapachy_0035</name>
</gene>
<evidence type="ECO:0000256" key="5">
    <source>
        <dbReference type="ARBA" id="ARBA00022970"/>
    </source>
</evidence>
<feature type="transmembrane region" description="Helical" evidence="9">
    <location>
        <begin position="477"/>
        <end position="501"/>
    </location>
</feature>
<protein>
    <submittedName>
        <fullName evidence="11">Amino acid transport protein</fullName>
    </submittedName>
</protein>
<comment type="subcellular location">
    <subcellularLocation>
        <location evidence="1">Membrane</location>
        <topology evidence="1">Multi-pass membrane protein</topology>
    </subcellularLocation>
</comment>
<feature type="compositionally biased region" description="Low complexity" evidence="8">
    <location>
        <begin position="93"/>
        <end position="107"/>
    </location>
</feature>
<dbReference type="Pfam" id="PF01490">
    <property type="entry name" value="Aa_trans"/>
    <property type="match status" value="1"/>
</dbReference>
<feature type="transmembrane region" description="Helical" evidence="9">
    <location>
        <begin position="513"/>
        <end position="536"/>
    </location>
</feature>
<feature type="region of interest" description="Disordered" evidence="8">
    <location>
        <begin position="1"/>
        <end position="27"/>
    </location>
</feature>
<evidence type="ECO:0000259" key="10">
    <source>
        <dbReference type="Pfam" id="PF01490"/>
    </source>
</evidence>
<dbReference type="OrthoDB" id="655540at2759"/>
<dbReference type="VEuPathDB" id="FungiDB:Malapachy_0035"/>
<feature type="region of interest" description="Disordered" evidence="8">
    <location>
        <begin position="59"/>
        <end position="243"/>
    </location>
</feature>
<accession>A0A0M8MTV9</accession>
<evidence type="ECO:0000256" key="8">
    <source>
        <dbReference type="SAM" id="MobiDB-lite"/>
    </source>
</evidence>
<keyword evidence="7 9" id="KW-0472">Membrane</keyword>
<dbReference type="GO" id="GO:0015179">
    <property type="term" value="F:L-amino acid transmembrane transporter activity"/>
    <property type="evidence" value="ECO:0007669"/>
    <property type="project" value="TreeGrafter"/>
</dbReference>
<evidence type="ECO:0000313" key="12">
    <source>
        <dbReference type="Proteomes" id="UP000037751"/>
    </source>
</evidence>
<feature type="transmembrane region" description="Helical" evidence="9">
    <location>
        <begin position="664"/>
        <end position="684"/>
    </location>
</feature>
<dbReference type="AlphaFoldDB" id="A0A0M8MTV9"/>
<feature type="domain" description="Amino acid transporter transmembrane" evidence="10">
    <location>
        <begin position="291"/>
        <end position="746"/>
    </location>
</feature>
<dbReference type="EMBL" id="LGAV01000006">
    <property type="protein sequence ID" value="KOS13501.1"/>
    <property type="molecule type" value="Genomic_DNA"/>
</dbReference>
<dbReference type="RefSeq" id="XP_017991133.1">
    <property type="nucleotide sequence ID" value="XM_018134569.1"/>
</dbReference>
<keyword evidence="5" id="KW-0029">Amino-acid transport</keyword>
<reference evidence="11 12" key="1">
    <citation type="submission" date="2015-07" db="EMBL/GenBank/DDBJ databases">
        <title>Draft Genome Sequence of Malassezia furfur CBS1878 and Malassezia pachydermatis CBS1879.</title>
        <authorList>
            <person name="Triana S."/>
            <person name="Ohm R."/>
            <person name="Gonzalez A."/>
            <person name="DeCock H."/>
            <person name="Restrepo S."/>
            <person name="Celis A."/>
        </authorList>
    </citation>
    <scope>NUCLEOTIDE SEQUENCE [LARGE SCALE GENOMIC DNA]</scope>
    <source>
        <strain evidence="11 12">CBS 1879</strain>
    </source>
</reference>
<evidence type="ECO:0000256" key="3">
    <source>
        <dbReference type="ARBA" id="ARBA00022448"/>
    </source>
</evidence>
<feature type="transmembrane region" description="Helical" evidence="9">
    <location>
        <begin position="370"/>
        <end position="391"/>
    </location>
</feature>
<keyword evidence="6 9" id="KW-1133">Transmembrane helix</keyword>
<sequence>MPGRHAIPMRGPTAPNRAQGRDNAVNQPWRSSLDLVWSYSRSQAYFGDNLISSPSFVERRWCGQDPGTSNDEESVQDSDAQMTGIESTDGEFSGDNSSMSDDSASLSARVRDRGPTELEAQQVWDDMQEAEMAAEHRGSSSRRGEKSHRYHHTLPAHAESDDDDDEDDDEYAEGLSDDGQDHSGRSRSRSPKQLSLDATATKYPQRLYYASPDRAPSRPPRGTPPFQPSTRSRSRLRTPLRASAPHLRDPYRVDERTPLMRVPHVNSSYQGALSPSMLSPATETALDDREKSTTLQTWFNTVNALVGVGILSMPLVFASAGWMGGFFLFILCGSLTNWSGKLLARIMARDPSLRTYADIGMYAFGPKARVWIGVLFCMEMFMVAVALIILFSDSLAALVYGYAETPSPTTLVWFKALAFVLAMPTLFLSLSLISPVSLIGILSILFLFLVLFVDGLAKREAPGSLWHPASTTWKPQWSGMGIGFGLLMSGFSSHPIIPSLYRDMRNPADFCRMLDLAYVATALLYLSVATTGYMMFGDRVSDVISSDLAHTPGMPAILTTTCVLLMTINPLTKFALAVRPVQSLLENLVGLSAEDDQKTPHVSETDSRMPGAQVGTSAIPPSESTSHSMFQSHLELDRMTSADLVQSFGDRLGHHIKSKVGARLGRIGLALILSGSVLFVAIVFPSLERVMAFLGAFFAFNTCILGPFAANMAVFATERSMAATLFDCILLGVSLVLSVLGTLGAFTSSV</sequence>
<feature type="compositionally biased region" description="Basic residues" evidence="8">
    <location>
        <begin position="145"/>
        <end position="154"/>
    </location>
</feature>
<dbReference type="PANTHER" id="PTHR22950">
    <property type="entry name" value="AMINO ACID TRANSPORTER"/>
    <property type="match status" value="1"/>
</dbReference>
<feature type="transmembrane region" description="Helical" evidence="9">
    <location>
        <begin position="437"/>
        <end position="457"/>
    </location>
</feature>
<feature type="region of interest" description="Disordered" evidence="8">
    <location>
        <begin position="595"/>
        <end position="624"/>
    </location>
</feature>
<dbReference type="InterPro" id="IPR013057">
    <property type="entry name" value="AA_transpt_TM"/>
</dbReference>
<comment type="caution">
    <text evidence="11">The sequence shown here is derived from an EMBL/GenBank/DDBJ whole genome shotgun (WGS) entry which is preliminary data.</text>
</comment>
<feature type="compositionally biased region" description="Basic and acidic residues" evidence="8">
    <location>
        <begin position="595"/>
        <end position="607"/>
    </location>
</feature>
<keyword evidence="3" id="KW-0813">Transport</keyword>
<evidence type="ECO:0000256" key="6">
    <source>
        <dbReference type="ARBA" id="ARBA00022989"/>
    </source>
</evidence>
<proteinExistence type="inferred from homology"/>
<evidence type="ECO:0000256" key="2">
    <source>
        <dbReference type="ARBA" id="ARBA00008066"/>
    </source>
</evidence>
<keyword evidence="4 9" id="KW-0812">Transmembrane</keyword>
<evidence type="ECO:0000256" key="9">
    <source>
        <dbReference type="SAM" id="Phobius"/>
    </source>
</evidence>
<name>A0A0M8MTV9_9BASI</name>
<feature type="transmembrane region" description="Helical" evidence="9">
    <location>
        <begin position="323"/>
        <end position="344"/>
    </location>
</feature>
<dbReference type="PANTHER" id="PTHR22950:SF692">
    <property type="entry name" value="TRANSMEMBRANE AMINO ACID TRANSPORTER FAMILY PROTEIN"/>
    <property type="match status" value="1"/>
</dbReference>
<keyword evidence="12" id="KW-1185">Reference proteome</keyword>
<feature type="transmembrane region" description="Helical" evidence="9">
    <location>
        <begin position="411"/>
        <end position="430"/>
    </location>
</feature>
<feature type="compositionally biased region" description="Basic and acidic residues" evidence="8">
    <location>
        <begin position="133"/>
        <end position="144"/>
    </location>
</feature>
<dbReference type="GeneID" id="28726444"/>
<feature type="transmembrane region" description="Helical" evidence="9">
    <location>
        <begin position="722"/>
        <end position="746"/>
    </location>
</feature>